<proteinExistence type="inferred from homology"/>
<keyword evidence="11" id="KW-0732">Signal</keyword>
<dbReference type="InterPro" id="IPR001568">
    <property type="entry name" value="RNase_T2-like"/>
</dbReference>
<dbReference type="GO" id="GO:0005576">
    <property type="term" value="C:extracellular region"/>
    <property type="evidence" value="ECO:0007669"/>
    <property type="project" value="TreeGrafter"/>
</dbReference>
<feature type="active site" evidence="9">
    <location>
        <position position="153"/>
    </location>
</feature>
<evidence type="ECO:0000256" key="3">
    <source>
        <dbReference type="ARBA" id="ARBA00022722"/>
    </source>
</evidence>
<protein>
    <recommendedName>
        <fullName evidence="2">ribonuclease T2</fullName>
        <ecNumber evidence="2">4.6.1.19</ecNumber>
    </recommendedName>
</protein>
<evidence type="ECO:0000256" key="1">
    <source>
        <dbReference type="ARBA" id="ARBA00007469"/>
    </source>
</evidence>
<dbReference type="GO" id="GO:0033897">
    <property type="term" value="F:ribonuclease T2 activity"/>
    <property type="evidence" value="ECO:0007669"/>
    <property type="project" value="UniProtKB-EC"/>
</dbReference>
<dbReference type="FunFam" id="3.90.730.10:FF:000004">
    <property type="entry name" value="Ribonuclease T2-like"/>
    <property type="match status" value="1"/>
</dbReference>
<evidence type="ECO:0000256" key="7">
    <source>
        <dbReference type="ARBA" id="ARBA00023180"/>
    </source>
</evidence>
<feature type="chain" id="PRO_5017726782" description="ribonuclease T2" evidence="11">
    <location>
        <begin position="21"/>
        <end position="299"/>
    </location>
</feature>
<evidence type="ECO:0000256" key="8">
    <source>
        <dbReference type="ARBA" id="ARBA00023239"/>
    </source>
</evidence>
<evidence type="ECO:0000313" key="12">
    <source>
        <dbReference type="EMBL" id="RDW59601.1"/>
    </source>
</evidence>
<feature type="active site" evidence="9">
    <location>
        <position position="95"/>
    </location>
</feature>
<dbReference type="GO" id="GO:0003723">
    <property type="term" value="F:RNA binding"/>
    <property type="evidence" value="ECO:0007669"/>
    <property type="project" value="InterPro"/>
</dbReference>
<comment type="similarity">
    <text evidence="1 10">Belongs to the RNase T2 family.</text>
</comment>
<gene>
    <name evidence="12" type="ORF">BP6252_12688</name>
</gene>
<keyword evidence="6" id="KW-1015">Disulfide bond</keyword>
<dbReference type="PROSITE" id="PS00530">
    <property type="entry name" value="RNASE_T2_1"/>
    <property type="match status" value="1"/>
</dbReference>
<dbReference type="PANTHER" id="PTHR11240:SF79">
    <property type="entry name" value="RIBONUCLEASE T2"/>
    <property type="match status" value="1"/>
</dbReference>
<dbReference type="Gene3D" id="3.90.730.10">
    <property type="entry name" value="Ribonuclease T2-like"/>
    <property type="match status" value="1"/>
</dbReference>
<evidence type="ECO:0000256" key="10">
    <source>
        <dbReference type="RuleBase" id="RU004328"/>
    </source>
</evidence>
<keyword evidence="7" id="KW-0325">Glycoprotein</keyword>
<dbReference type="OrthoDB" id="435754at2759"/>
<dbReference type="GO" id="GO:0016787">
    <property type="term" value="F:hydrolase activity"/>
    <property type="evidence" value="ECO:0007669"/>
    <property type="project" value="UniProtKB-KW"/>
</dbReference>
<keyword evidence="5" id="KW-0378">Hydrolase</keyword>
<dbReference type="InterPro" id="IPR033697">
    <property type="entry name" value="Ribonuclease_T2_eukaryotic"/>
</dbReference>
<dbReference type="PANTHER" id="PTHR11240">
    <property type="entry name" value="RIBONUCLEASE T2"/>
    <property type="match status" value="1"/>
</dbReference>
<comment type="caution">
    <text evidence="12">The sequence shown here is derived from an EMBL/GenBank/DDBJ whole genome shotgun (WGS) entry which is preliminary data.</text>
</comment>
<dbReference type="PROSITE" id="PS00531">
    <property type="entry name" value="RNASE_T2_2"/>
    <property type="match status" value="1"/>
</dbReference>
<keyword evidence="13" id="KW-1185">Reference proteome</keyword>
<dbReference type="Proteomes" id="UP000256645">
    <property type="component" value="Unassembled WGS sequence"/>
</dbReference>
<dbReference type="STRING" id="1849047.A0A3D8QCY3"/>
<evidence type="ECO:0000256" key="11">
    <source>
        <dbReference type="SAM" id="SignalP"/>
    </source>
</evidence>
<name>A0A3D8QCY3_9HELO</name>
<evidence type="ECO:0000256" key="9">
    <source>
        <dbReference type="PIRSR" id="PIRSR633697-1"/>
    </source>
</evidence>
<keyword evidence="4" id="KW-0255">Endonuclease</keyword>
<evidence type="ECO:0000313" key="13">
    <source>
        <dbReference type="Proteomes" id="UP000256645"/>
    </source>
</evidence>
<feature type="signal peptide" evidence="11">
    <location>
        <begin position="1"/>
        <end position="20"/>
    </location>
</feature>
<reference evidence="12 13" key="1">
    <citation type="journal article" date="2018" name="IMA Fungus">
        <title>IMA Genome-F 9: Draft genome sequence of Annulohypoxylon stygium, Aspergillus mulundensis, Berkeleyomyces basicola (syn. Thielaviopsis basicola), Ceratocystis smalleyi, two Cercospora beticola strains, Coleophoma cylindrospora, Fusarium fracticaudum, Phialophora cf. hyalina, and Morchella septimelata.</title>
        <authorList>
            <person name="Wingfield B.D."/>
            <person name="Bills G.F."/>
            <person name="Dong Y."/>
            <person name="Huang W."/>
            <person name="Nel W.J."/>
            <person name="Swalarsk-Parry B.S."/>
            <person name="Vaghefi N."/>
            <person name="Wilken P.M."/>
            <person name="An Z."/>
            <person name="de Beer Z.W."/>
            <person name="De Vos L."/>
            <person name="Chen L."/>
            <person name="Duong T.A."/>
            <person name="Gao Y."/>
            <person name="Hammerbacher A."/>
            <person name="Kikkert J.R."/>
            <person name="Li Y."/>
            <person name="Li H."/>
            <person name="Li K."/>
            <person name="Li Q."/>
            <person name="Liu X."/>
            <person name="Ma X."/>
            <person name="Naidoo K."/>
            <person name="Pethybridge S.J."/>
            <person name="Sun J."/>
            <person name="Steenkamp E.T."/>
            <person name="van der Nest M.A."/>
            <person name="van Wyk S."/>
            <person name="Wingfield M.J."/>
            <person name="Xiong C."/>
            <person name="Yue Q."/>
            <person name="Zhang X."/>
        </authorList>
    </citation>
    <scope>NUCLEOTIDE SEQUENCE [LARGE SCALE GENOMIC DNA]</scope>
    <source>
        <strain evidence="12 13">BP6252</strain>
    </source>
</reference>
<evidence type="ECO:0000256" key="4">
    <source>
        <dbReference type="ARBA" id="ARBA00022759"/>
    </source>
</evidence>
<dbReference type="InterPro" id="IPR033130">
    <property type="entry name" value="RNase_T2_His_AS_2"/>
</dbReference>
<dbReference type="GO" id="GO:0006401">
    <property type="term" value="P:RNA catabolic process"/>
    <property type="evidence" value="ECO:0007669"/>
    <property type="project" value="TreeGrafter"/>
</dbReference>
<accession>A0A3D8QCY3</accession>
<keyword evidence="3" id="KW-0540">Nuclease</keyword>
<dbReference type="AlphaFoldDB" id="A0A3D8QCY3"/>
<evidence type="ECO:0000256" key="6">
    <source>
        <dbReference type="ARBA" id="ARBA00023157"/>
    </source>
</evidence>
<dbReference type="InterPro" id="IPR018188">
    <property type="entry name" value="RNase_T2_His_AS_1"/>
</dbReference>
<dbReference type="SUPFAM" id="SSF55895">
    <property type="entry name" value="Ribonuclease Rh-like"/>
    <property type="match status" value="1"/>
</dbReference>
<feature type="active site" evidence="9">
    <location>
        <position position="157"/>
    </location>
</feature>
<dbReference type="InterPro" id="IPR036430">
    <property type="entry name" value="RNase_T2-like_sf"/>
</dbReference>
<evidence type="ECO:0000256" key="2">
    <source>
        <dbReference type="ARBA" id="ARBA00012571"/>
    </source>
</evidence>
<evidence type="ECO:0000256" key="5">
    <source>
        <dbReference type="ARBA" id="ARBA00022801"/>
    </source>
</evidence>
<dbReference type="CDD" id="cd01061">
    <property type="entry name" value="RNase_T2_euk"/>
    <property type="match status" value="1"/>
</dbReference>
<dbReference type="EC" id="4.6.1.19" evidence="2"/>
<dbReference type="Pfam" id="PF00445">
    <property type="entry name" value="Ribonuclease_T2"/>
    <property type="match status" value="1"/>
</dbReference>
<keyword evidence="8" id="KW-0456">Lyase</keyword>
<organism evidence="12 13">
    <name type="scientific">Coleophoma cylindrospora</name>
    <dbReference type="NCBI Taxonomy" id="1849047"/>
    <lineage>
        <taxon>Eukaryota</taxon>
        <taxon>Fungi</taxon>
        <taxon>Dikarya</taxon>
        <taxon>Ascomycota</taxon>
        <taxon>Pezizomycotina</taxon>
        <taxon>Leotiomycetes</taxon>
        <taxon>Helotiales</taxon>
        <taxon>Dermateaceae</taxon>
        <taxon>Coleophoma</taxon>
    </lineage>
</organism>
<sequence length="299" mass="31942">MASNTTSLKALLTFASGLLSQLPFGSHQSSSSGSSVASIPFAEAPSCPSDSPLSCHNSTAAKDSCCFIYPGGQLLSTQFWDAVPAVGPADSWTLHGLWPDLCDGTYPTFCKSAPQYHNITQILTSAGQTSLLADMDKYWLPNSGTNEHFWQHEWNKHGTCVNTLAPSCYASSYNSGVEVVDFFARAVEVFKGLDTYKALAAAGITPTYSKTYTKAEIQEALTQVTGSEVVLGCSYGKLNQAWYSFNVKGSLQTGSFVATAPAGKGGRGNCPTRGIRYLPKRGSSYADGEDTKNDVQDEL</sequence>
<dbReference type="EMBL" id="PDLM01000016">
    <property type="protein sequence ID" value="RDW59601.1"/>
    <property type="molecule type" value="Genomic_DNA"/>
</dbReference>